<dbReference type="GO" id="GO:0005886">
    <property type="term" value="C:plasma membrane"/>
    <property type="evidence" value="ECO:0007669"/>
    <property type="project" value="UniProtKB-SubCell"/>
</dbReference>
<keyword evidence="19" id="KW-1185">Reference proteome</keyword>
<keyword evidence="14 15" id="KW-0472">Membrane</keyword>
<keyword evidence="11" id="KW-0067">ATP-binding</keyword>
<dbReference type="Gene3D" id="3.30.565.10">
    <property type="entry name" value="Histidine kinase-like ATPase, C-terminal domain"/>
    <property type="match status" value="1"/>
</dbReference>
<dbReference type="SUPFAM" id="SSF55874">
    <property type="entry name" value="ATPase domain of HSP90 chaperone/DNA topoisomerase II/histidine kinase"/>
    <property type="match status" value="1"/>
</dbReference>
<evidence type="ECO:0000256" key="14">
    <source>
        <dbReference type="ARBA" id="ARBA00023136"/>
    </source>
</evidence>
<dbReference type="SMART" id="SM00387">
    <property type="entry name" value="HATPase_c"/>
    <property type="match status" value="1"/>
</dbReference>
<keyword evidence="7" id="KW-0808">Transferase</keyword>
<dbReference type="InterPro" id="IPR050980">
    <property type="entry name" value="2C_sensor_his_kinase"/>
</dbReference>
<keyword evidence="13" id="KW-0902">Two-component regulatory system</keyword>
<dbReference type="PROSITE" id="PS50885">
    <property type="entry name" value="HAMP"/>
    <property type="match status" value="1"/>
</dbReference>
<evidence type="ECO:0000256" key="12">
    <source>
        <dbReference type="ARBA" id="ARBA00022989"/>
    </source>
</evidence>
<dbReference type="InterPro" id="IPR004358">
    <property type="entry name" value="Sig_transdc_His_kin-like_C"/>
</dbReference>
<comment type="subcellular location">
    <subcellularLocation>
        <location evidence="2">Cell inner membrane</location>
        <topology evidence="2">Multi-pass membrane protein</topology>
    </subcellularLocation>
</comment>
<feature type="transmembrane region" description="Helical" evidence="15">
    <location>
        <begin position="161"/>
        <end position="185"/>
    </location>
</feature>
<dbReference type="KEGG" id="sphc:CVN68_18575"/>
<dbReference type="CDD" id="cd06225">
    <property type="entry name" value="HAMP"/>
    <property type="match status" value="1"/>
</dbReference>
<evidence type="ECO:0000256" key="5">
    <source>
        <dbReference type="ARBA" id="ARBA00022519"/>
    </source>
</evidence>
<dbReference type="SMART" id="SM00304">
    <property type="entry name" value="HAMP"/>
    <property type="match status" value="1"/>
</dbReference>
<dbReference type="CDD" id="cd00075">
    <property type="entry name" value="HATPase"/>
    <property type="match status" value="1"/>
</dbReference>
<evidence type="ECO:0000259" key="16">
    <source>
        <dbReference type="PROSITE" id="PS50109"/>
    </source>
</evidence>
<evidence type="ECO:0000256" key="13">
    <source>
        <dbReference type="ARBA" id="ARBA00023012"/>
    </source>
</evidence>
<protein>
    <recommendedName>
        <fullName evidence="3">histidine kinase</fullName>
        <ecNumber evidence="3">2.7.13.3</ecNumber>
    </recommendedName>
</protein>
<keyword evidence="8 15" id="KW-0812">Transmembrane</keyword>
<evidence type="ECO:0000256" key="1">
    <source>
        <dbReference type="ARBA" id="ARBA00000085"/>
    </source>
</evidence>
<evidence type="ECO:0000256" key="10">
    <source>
        <dbReference type="ARBA" id="ARBA00022777"/>
    </source>
</evidence>
<dbReference type="PRINTS" id="PR00344">
    <property type="entry name" value="BCTRLSENSOR"/>
</dbReference>
<keyword evidence="4" id="KW-1003">Cell membrane</keyword>
<evidence type="ECO:0000313" key="18">
    <source>
        <dbReference type="EMBL" id="ATY33715.1"/>
    </source>
</evidence>
<organism evidence="18 19">
    <name type="scientific">Sphingomonas psychrotolerans</name>
    <dbReference type="NCBI Taxonomy" id="1327635"/>
    <lineage>
        <taxon>Bacteria</taxon>
        <taxon>Pseudomonadati</taxon>
        <taxon>Pseudomonadota</taxon>
        <taxon>Alphaproteobacteria</taxon>
        <taxon>Sphingomonadales</taxon>
        <taxon>Sphingomonadaceae</taxon>
        <taxon>Sphingomonas</taxon>
    </lineage>
</organism>
<sequence>MISAGSAARSPLFLRIFLLMLVCVAVVQLMNLTLLIAVQTPSAKLYTVGQVVHAMHGRDPGGELQVERLAAVEPAAWNPRGERIEAALATALGVPATSVRISFPTPFLQRERVFQRTAVPRPAPISPAVARDVILIGDFAAAWRQPDGQWLRVEPVEGFEAWRWFVLAWLIVSAVAVAPFAWALAHRFARPIRAFAAAAERLGRDPRAPPLELEGPGEIAEAAAAFNTMQARLNRYVDDRTTVMSAVAHDLRTPLMRLGLRLEAAPDDLRQACEGDIRDMQGLVSTALAYVRETSQPPVRRPLDLRSLAETVVDDLADRGEIVTLAPGEPLVLNANPAAIKAMVTNLVMNAVKYAGGAEVSLALIDGHAVLDVRDSGPGIPAEDLDHVFEPFFRGERSRNRDTGGVGLGLPSARAVARAHGGDVALANREGGGLIATVRLPV</sequence>
<dbReference type="PROSITE" id="PS50109">
    <property type="entry name" value="HIS_KIN"/>
    <property type="match status" value="1"/>
</dbReference>
<evidence type="ECO:0000256" key="2">
    <source>
        <dbReference type="ARBA" id="ARBA00004429"/>
    </source>
</evidence>
<gene>
    <name evidence="18" type="ORF">CVN68_18575</name>
</gene>
<feature type="domain" description="HAMP" evidence="17">
    <location>
        <begin position="186"/>
        <end position="238"/>
    </location>
</feature>
<evidence type="ECO:0000256" key="7">
    <source>
        <dbReference type="ARBA" id="ARBA00022679"/>
    </source>
</evidence>
<keyword evidence="6" id="KW-0597">Phosphoprotein</keyword>
<dbReference type="EC" id="2.7.13.3" evidence="3"/>
<evidence type="ECO:0000256" key="4">
    <source>
        <dbReference type="ARBA" id="ARBA00022475"/>
    </source>
</evidence>
<keyword evidence="5" id="KW-0997">Cell inner membrane</keyword>
<dbReference type="InterPro" id="IPR003661">
    <property type="entry name" value="HisK_dim/P_dom"/>
</dbReference>
<keyword evidence="9" id="KW-0547">Nucleotide-binding</keyword>
<dbReference type="AlphaFoldDB" id="A0A2K8MIL7"/>
<dbReference type="EMBL" id="CP024923">
    <property type="protein sequence ID" value="ATY33715.1"/>
    <property type="molecule type" value="Genomic_DNA"/>
</dbReference>
<keyword evidence="12 15" id="KW-1133">Transmembrane helix</keyword>
<dbReference type="PANTHER" id="PTHR44936">
    <property type="entry name" value="SENSOR PROTEIN CREC"/>
    <property type="match status" value="1"/>
</dbReference>
<dbReference type="InterPro" id="IPR003594">
    <property type="entry name" value="HATPase_dom"/>
</dbReference>
<dbReference type="Proteomes" id="UP000229081">
    <property type="component" value="Chromosome"/>
</dbReference>
<evidence type="ECO:0000313" key="19">
    <source>
        <dbReference type="Proteomes" id="UP000229081"/>
    </source>
</evidence>
<evidence type="ECO:0000256" key="15">
    <source>
        <dbReference type="SAM" id="Phobius"/>
    </source>
</evidence>
<dbReference type="Pfam" id="PF00672">
    <property type="entry name" value="HAMP"/>
    <property type="match status" value="1"/>
</dbReference>
<evidence type="ECO:0000256" key="6">
    <source>
        <dbReference type="ARBA" id="ARBA00022553"/>
    </source>
</evidence>
<dbReference type="Pfam" id="PF02518">
    <property type="entry name" value="HATPase_c"/>
    <property type="match status" value="1"/>
</dbReference>
<dbReference type="CDD" id="cd00082">
    <property type="entry name" value="HisKA"/>
    <property type="match status" value="1"/>
</dbReference>
<dbReference type="GO" id="GO:0000155">
    <property type="term" value="F:phosphorelay sensor kinase activity"/>
    <property type="evidence" value="ECO:0007669"/>
    <property type="project" value="InterPro"/>
</dbReference>
<proteinExistence type="predicted"/>
<evidence type="ECO:0000256" key="9">
    <source>
        <dbReference type="ARBA" id="ARBA00022741"/>
    </source>
</evidence>
<comment type="catalytic activity">
    <reaction evidence="1">
        <text>ATP + protein L-histidine = ADP + protein N-phospho-L-histidine.</text>
        <dbReference type="EC" id="2.7.13.3"/>
    </reaction>
</comment>
<name>A0A2K8MIL7_9SPHN</name>
<dbReference type="RefSeq" id="WP_100283514.1">
    <property type="nucleotide sequence ID" value="NZ_CP024923.1"/>
</dbReference>
<dbReference type="OrthoDB" id="9804645at2"/>
<dbReference type="GO" id="GO:0005524">
    <property type="term" value="F:ATP binding"/>
    <property type="evidence" value="ECO:0007669"/>
    <property type="project" value="UniProtKB-KW"/>
</dbReference>
<dbReference type="InterPro" id="IPR005467">
    <property type="entry name" value="His_kinase_dom"/>
</dbReference>
<evidence type="ECO:0000256" key="11">
    <source>
        <dbReference type="ARBA" id="ARBA00022840"/>
    </source>
</evidence>
<evidence type="ECO:0000256" key="8">
    <source>
        <dbReference type="ARBA" id="ARBA00022692"/>
    </source>
</evidence>
<dbReference type="Gene3D" id="1.10.287.130">
    <property type="match status" value="1"/>
</dbReference>
<feature type="transmembrane region" description="Helical" evidence="15">
    <location>
        <begin position="12"/>
        <end position="38"/>
    </location>
</feature>
<evidence type="ECO:0000256" key="3">
    <source>
        <dbReference type="ARBA" id="ARBA00012438"/>
    </source>
</evidence>
<keyword evidence="10 18" id="KW-0418">Kinase</keyword>
<dbReference type="PANTHER" id="PTHR44936:SF5">
    <property type="entry name" value="SENSOR HISTIDINE KINASE ENVZ"/>
    <property type="match status" value="1"/>
</dbReference>
<reference evidence="18 19" key="1">
    <citation type="submission" date="2017-11" db="EMBL/GenBank/DDBJ databases">
        <title>Complete genome sequence of Sphingomonas sp. Strain Cra20, a psychrotolerant potential plant growth promoting rhizobacteria.</title>
        <authorList>
            <person name="Luo Y."/>
        </authorList>
    </citation>
    <scope>NUCLEOTIDE SEQUENCE [LARGE SCALE GENOMIC DNA]</scope>
    <source>
        <strain evidence="18 19">Cra20</strain>
    </source>
</reference>
<dbReference type="InterPro" id="IPR036890">
    <property type="entry name" value="HATPase_C_sf"/>
</dbReference>
<accession>A0A2K8MIL7</accession>
<feature type="domain" description="Histidine kinase" evidence="16">
    <location>
        <begin position="246"/>
        <end position="442"/>
    </location>
</feature>
<evidence type="ECO:0000259" key="17">
    <source>
        <dbReference type="PROSITE" id="PS50885"/>
    </source>
</evidence>
<dbReference type="InterPro" id="IPR036097">
    <property type="entry name" value="HisK_dim/P_sf"/>
</dbReference>
<dbReference type="SUPFAM" id="SSF47384">
    <property type="entry name" value="Homodimeric domain of signal transducing histidine kinase"/>
    <property type="match status" value="1"/>
</dbReference>
<dbReference type="SMART" id="SM00388">
    <property type="entry name" value="HisKA"/>
    <property type="match status" value="1"/>
</dbReference>
<dbReference type="InterPro" id="IPR003660">
    <property type="entry name" value="HAMP_dom"/>
</dbReference>